<keyword evidence="2" id="KW-0449">Lipoprotein</keyword>
<dbReference type="OrthoDB" id="9800501at2"/>
<evidence type="ECO:0000313" key="3">
    <source>
        <dbReference type="Proteomes" id="UP000193083"/>
    </source>
</evidence>
<keyword evidence="3" id="KW-1185">Reference proteome</keyword>
<dbReference type="AlphaFoldDB" id="A0A1X7Q0C0"/>
<organism evidence="2 3">
    <name type="scientific">Mesorhizobium australicum</name>
    <dbReference type="NCBI Taxonomy" id="536018"/>
    <lineage>
        <taxon>Bacteria</taxon>
        <taxon>Pseudomonadati</taxon>
        <taxon>Pseudomonadota</taxon>
        <taxon>Alphaproteobacteria</taxon>
        <taxon>Hyphomicrobiales</taxon>
        <taxon>Phyllobacteriaceae</taxon>
        <taxon>Mesorhizobium</taxon>
    </lineage>
</organism>
<dbReference type="InterPro" id="IPR004564">
    <property type="entry name" value="OM_lipoprot_carrier_LolA-like"/>
</dbReference>
<keyword evidence="1" id="KW-0732">Signal</keyword>
<protein>
    <submittedName>
        <fullName evidence="2">Outer membrane lipoprotein-sorting protein</fullName>
    </submittedName>
</protein>
<dbReference type="CDD" id="cd16325">
    <property type="entry name" value="LolA"/>
    <property type="match status" value="1"/>
</dbReference>
<proteinExistence type="predicted"/>
<evidence type="ECO:0000313" key="2">
    <source>
        <dbReference type="EMBL" id="SMH57792.1"/>
    </source>
</evidence>
<dbReference type="PANTHER" id="PTHR35869:SF1">
    <property type="entry name" value="OUTER-MEMBRANE LIPOPROTEIN CARRIER PROTEIN"/>
    <property type="match status" value="1"/>
</dbReference>
<dbReference type="Gene3D" id="2.50.20.10">
    <property type="entry name" value="Lipoprotein localisation LolA/LolB/LppX"/>
    <property type="match status" value="1"/>
</dbReference>
<dbReference type="PANTHER" id="PTHR35869">
    <property type="entry name" value="OUTER-MEMBRANE LIPOPROTEIN CARRIER PROTEIN"/>
    <property type="match status" value="1"/>
</dbReference>
<dbReference type="SUPFAM" id="SSF89392">
    <property type="entry name" value="Prokaryotic lipoproteins and lipoprotein localization factors"/>
    <property type="match status" value="1"/>
</dbReference>
<reference evidence="2 3" key="1">
    <citation type="submission" date="2017-04" db="EMBL/GenBank/DDBJ databases">
        <authorList>
            <person name="Afonso C.L."/>
            <person name="Miller P.J."/>
            <person name="Scott M.A."/>
            <person name="Spackman E."/>
            <person name="Goraichik I."/>
            <person name="Dimitrov K.M."/>
            <person name="Suarez D.L."/>
            <person name="Swayne D.E."/>
        </authorList>
    </citation>
    <scope>NUCLEOTIDE SEQUENCE [LARGE SCALE GENOMIC DNA]</scope>
    <source>
        <strain evidence="2 3">B5P</strain>
    </source>
</reference>
<evidence type="ECO:0000256" key="1">
    <source>
        <dbReference type="ARBA" id="ARBA00022729"/>
    </source>
</evidence>
<name>A0A1X7Q0C0_9HYPH</name>
<dbReference type="Proteomes" id="UP000193083">
    <property type="component" value="Unassembled WGS sequence"/>
</dbReference>
<dbReference type="RefSeq" id="WP_085467427.1">
    <property type="nucleotide sequence ID" value="NZ_FXBL01000004.1"/>
</dbReference>
<gene>
    <name evidence="2" type="ORF">SAMN02982922_5889</name>
</gene>
<dbReference type="InterPro" id="IPR029046">
    <property type="entry name" value="LolA/LolB/LppX"/>
</dbReference>
<accession>A0A1X7Q0C0</accession>
<sequence length="233" mass="25309">MNTAPNQALALAQRAARQVVRLGAVLSIAGLVAGLAGTVHAPMAPVANAYAASEAAQKIADHFSGIKTMAGEFVQFGPRGEKTGGKFFIQRPGKIRFNYEAPSAYRVVADGKSVVISNTKLKTADLYPLSKTPLKLLLDERIDLSGSRVQKVTEDPDLTTIVLADKSVFGNSRITMMFDPKSSDLRQWTITDAQGKDTTVMIFNVQSGIKLDPKFFEIDYRDVSDKNQAMGQR</sequence>
<dbReference type="Pfam" id="PF03548">
    <property type="entry name" value="LolA"/>
    <property type="match status" value="1"/>
</dbReference>
<dbReference type="EMBL" id="FXBL01000004">
    <property type="protein sequence ID" value="SMH57792.1"/>
    <property type="molecule type" value="Genomic_DNA"/>
</dbReference>